<dbReference type="NCBIfam" id="TIGR02289">
    <property type="entry name" value="M3_not_pepF"/>
    <property type="match status" value="1"/>
</dbReference>
<dbReference type="GO" id="GO:0006518">
    <property type="term" value="P:peptide metabolic process"/>
    <property type="evidence" value="ECO:0007669"/>
    <property type="project" value="TreeGrafter"/>
</dbReference>
<keyword evidence="2 6" id="KW-0479">Metal-binding</keyword>
<keyword evidence="5 6" id="KW-0482">Metalloprotease</keyword>
<dbReference type="InterPro" id="IPR011976">
    <property type="entry name" value="Pept_M3B_oligopep-rel"/>
</dbReference>
<dbReference type="GO" id="GO:0006508">
    <property type="term" value="P:proteolysis"/>
    <property type="evidence" value="ECO:0007669"/>
    <property type="project" value="UniProtKB-KW"/>
</dbReference>
<sequence>MKQFSELLYERPDFKTEKEAVKKYASDIMNAQSPEELAEIFQREDQRSRHMWTMYDLAYIRNTIDTTDSFYEGEMNAFYEEMGELSLLYQKAESSILQSPFRKGIEERFGALILQRMEMNQNLVSTEVVDDMELESGLCQEYNRLVASCVREFHGETCNFAKLSKFMQDADRKVRKEAFHVWASMYESIAGRLDDIYGKMIEVRSRIAEQLGFESYIPYIYARFGRTDYGPEDISRFRGFIREKIVPLCEKLYREQARKLGLDSLEYYDESLKNPEGNANPCGTKEEMLKNASLMYHELSKETGEFFDFMIKYNMFDLDSRPGKQPGGYCAFLSEVKSPFIFANFNGTSADVDVLTHEMGHAFEAYTASRIYPLSSMMWASNEINETHSMSMEFLTYPWMDKFFGDRAEEYRRNHLAQALEAIPFMVCVDEFQHKVFEHKPDAMGRRRIWHELEQVYMPWRKYDGNEFFESGGYWMQRQHIFINPFYYVDYALAQMGAFQFYRMMDADPEKAWQEYYRLCRSGGSRGYFETMEYAGISNPFQQKTIQEIVDFLKPKLFL</sequence>
<dbReference type="SUPFAM" id="SSF55486">
    <property type="entry name" value="Metalloproteases ('zincins'), catalytic domain"/>
    <property type="match status" value="1"/>
</dbReference>
<keyword evidence="4 6" id="KW-0862">Zinc</keyword>
<dbReference type="GO" id="GO:0004222">
    <property type="term" value="F:metalloendopeptidase activity"/>
    <property type="evidence" value="ECO:0007669"/>
    <property type="project" value="InterPro"/>
</dbReference>
<dbReference type="AlphaFoldDB" id="A0A9W6FFC9"/>
<dbReference type="RefSeq" id="WP_087166979.1">
    <property type="nucleotide sequence ID" value="NZ_BSCH01000009.1"/>
</dbReference>
<dbReference type="InterPro" id="IPR045090">
    <property type="entry name" value="Pept_M3A_M3B"/>
</dbReference>
<evidence type="ECO:0000256" key="1">
    <source>
        <dbReference type="ARBA" id="ARBA00022670"/>
    </source>
</evidence>
<comment type="caution">
    <text evidence="8">The sequence shown here is derived from an EMBL/GenBank/DDBJ whole genome shotgun (WGS) entry which is preliminary data.</text>
</comment>
<evidence type="ECO:0000259" key="7">
    <source>
        <dbReference type="Pfam" id="PF01432"/>
    </source>
</evidence>
<dbReference type="InterPro" id="IPR001567">
    <property type="entry name" value="Pept_M3A_M3B_dom"/>
</dbReference>
<evidence type="ECO:0000256" key="6">
    <source>
        <dbReference type="RuleBase" id="RU003435"/>
    </source>
</evidence>
<dbReference type="EMBL" id="BSCH01000009">
    <property type="protein sequence ID" value="GLG90154.1"/>
    <property type="molecule type" value="Genomic_DNA"/>
</dbReference>
<evidence type="ECO:0000313" key="8">
    <source>
        <dbReference type="EMBL" id="GLG90154.1"/>
    </source>
</evidence>
<dbReference type="Gene3D" id="1.10.1370.30">
    <property type="match status" value="1"/>
</dbReference>
<protein>
    <submittedName>
        <fullName evidence="8">Oligoendopeptidase F</fullName>
    </submittedName>
</protein>
<reference evidence="8" key="1">
    <citation type="submission" date="2022-11" db="EMBL/GenBank/DDBJ databases">
        <title>Draft genome sequence of Sellimonas catena strain 18CBH55.</title>
        <authorList>
            <person name="Atsushi H."/>
            <person name="Moriya O."/>
            <person name="Mitsuo S."/>
        </authorList>
    </citation>
    <scope>NUCLEOTIDE SEQUENCE</scope>
    <source>
        <strain evidence="8">18CBH55</strain>
    </source>
</reference>
<dbReference type="Pfam" id="PF01432">
    <property type="entry name" value="Peptidase_M3"/>
    <property type="match status" value="1"/>
</dbReference>
<evidence type="ECO:0000256" key="2">
    <source>
        <dbReference type="ARBA" id="ARBA00022723"/>
    </source>
</evidence>
<evidence type="ECO:0000313" key="9">
    <source>
        <dbReference type="Proteomes" id="UP001145094"/>
    </source>
</evidence>
<feature type="domain" description="Peptidase M3A/M3B catalytic" evidence="7">
    <location>
        <begin position="166"/>
        <end position="548"/>
    </location>
</feature>
<reference evidence="8" key="2">
    <citation type="submission" date="2022-11" db="EMBL/GenBank/DDBJ databases">
        <title>Draft genome sequence of Sellimonas catena strain 18CBH55.</title>
        <authorList>
            <person name="Hisatomi A."/>
            <person name="Ohkuma M."/>
            <person name="Sakamoto M."/>
        </authorList>
    </citation>
    <scope>NUCLEOTIDE SEQUENCE</scope>
    <source>
        <strain evidence="8">18CBH55</strain>
    </source>
</reference>
<proteinExistence type="inferred from homology"/>
<organism evidence="8 9">
    <name type="scientific">Sellimonas catena</name>
    <dbReference type="NCBI Taxonomy" id="2994035"/>
    <lineage>
        <taxon>Bacteria</taxon>
        <taxon>Bacillati</taxon>
        <taxon>Bacillota</taxon>
        <taxon>Clostridia</taxon>
        <taxon>Lachnospirales</taxon>
        <taxon>Lachnospiraceae</taxon>
        <taxon>Sellimonas</taxon>
    </lineage>
</organism>
<evidence type="ECO:0000256" key="4">
    <source>
        <dbReference type="ARBA" id="ARBA00022833"/>
    </source>
</evidence>
<comment type="cofactor">
    <cofactor evidence="6">
        <name>Zn(2+)</name>
        <dbReference type="ChEBI" id="CHEBI:29105"/>
    </cofactor>
    <text evidence="6">Binds 1 zinc ion.</text>
</comment>
<evidence type="ECO:0000256" key="3">
    <source>
        <dbReference type="ARBA" id="ARBA00022801"/>
    </source>
</evidence>
<dbReference type="CDD" id="cd09606">
    <property type="entry name" value="M3B_PepF"/>
    <property type="match status" value="1"/>
</dbReference>
<name>A0A9W6FFC9_9FIRM</name>
<gene>
    <name evidence="8" type="ORF">Selli2_15810</name>
</gene>
<dbReference type="Proteomes" id="UP001145094">
    <property type="component" value="Unassembled WGS sequence"/>
</dbReference>
<evidence type="ECO:0000256" key="5">
    <source>
        <dbReference type="ARBA" id="ARBA00023049"/>
    </source>
</evidence>
<comment type="similarity">
    <text evidence="6">Belongs to the peptidase M3 family.</text>
</comment>
<reference evidence="8" key="3">
    <citation type="journal article" date="2023" name="Int. J. Syst. Evol. Microbiol.">
        <title>Sellimonas catena sp. nov., isolated from human faeces.</title>
        <authorList>
            <person name="Hisatomi A."/>
            <person name="Ohkuma M."/>
            <person name="Sakamoto M."/>
        </authorList>
    </citation>
    <scope>NUCLEOTIDE SEQUENCE</scope>
    <source>
        <strain evidence="8">18CBH55</strain>
    </source>
</reference>
<dbReference type="GO" id="GO:0046872">
    <property type="term" value="F:metal ion binding"/>
    <property type="evidence" value="ECO:0007669"/>
    <property type="project" value="UniProtKB-UniRule"/>
</dbReference>
<dbReference type="PANTHER" id="PTHR11804">
    <property type="entry name" value="PROTEASE M3 THIMET OLIGOPEPTIDASE-RELATED"/>
    <property type="match status" value="1"/>
</dbReference>
<keyword evidence="3 6" id="KW-0378">Hydrolase</keyword>
<dbReference type="PANTHER" id="PTHR11804:SF28">
    <property type="entry name" value="OLIGOENDOPEPTIDASE F"/>
    <property type="match status" value="1"/>
</dbReference>
<accession>A0A9W6FFC9</accession>
<keyword evidence="1 6" id="KW-0645">Protease</keyword>